<gene>
    <name evidence="1" type="ORF">S06H3_23902</name>
</gene>
<sequence>MGGQAQMEPGRIKMTPLLTNRSIRRIGQEPPLVEPVNSPQIGPQGVLGIVPEPRESLGLDAIVDSEHVV</sequence>
<organism evidence="1">
    <name type="scientific">marine sediment metagenome</name>
    <dbReference type="NCBI Taxonomy" id="412755"/>
    <lineage>
        <taxon>unclassified sequences</taxon>
        <taxon>metagenomes</taxon>
        <taxon>ecological metagenomes</taxon>
    </lineage>
</organism>
<reference evidence="1" key="1">
    <citation type="journal article" date="2014" name="Front. Microbiol.">
        <title>High frequency of phylogenetically diverse reductive dehalogenase-homologous genes in deep subseafloor sedimentary metagenomes.</title>
        <authorList>
            <person name="Kawai M."/>
            <person name="Futagami T."/>
            <person name="Toyoda A."/>
            <person name="Takaki Y."/>
            <person name="Nishi S."/>
            <person name="Hori S."/>
            <person name="Arai W."/>
            <person name="Tsubouchi T."/>
            <person name="Morono Y."/>
            <person name="Uchiyama I."/>
            <person name="Ito T."/>
            <person name="Fujiyama A."/>
            <person name="Inagaki F."/>
            <person name="Takami H."/>
        </authorList>
    </citation>
    <scope>NUCLEOTIDE SEQUENCE</scope>
    <source>
        <strain evidence="1">Expedition CK06-06</strain>
    </source>
</reference>
<protein>
    <submittedName>
        <fullName evidence="1">Uncharacterized protein</fullName>
    </submittedName>
</protein>
<proteinExistence type="predicted"/>
<accession>X1MZI1</accession>
<dbReference type="AlphaFoldDB" id="X1MZI1"/>
<name>X1MZI1_9ZZZZ</name>
<dbReference type="EMBL" id="BARV01013116">
    <property type="protein sequence ID" value="GAI11769.1"/>
    <property type="molecule type" value="Genomic_DNA"/>
</dbReference>
<evidence type="ECO:0000313" key="1">
    <source>
        <dbReference type="EMBL" id="GAI11769.1"/>
    </source>
</evidence>
<comment type="caution">
    <text evidence="1">The sequence shown here is derived from an EMBL/GenBank/DDBJ whole genome shotgun (WGS) entry which is preliminary data.</text>
</comment>